<proteinExistence type="predicted"/>
<feature type="compositionally biased region" description="Basic and acidic residues" evidence="1">
    <location>
        <begin position="185"/>
        <end position="194"/>
    </location>
</feature>
<dbReference type="Proteomes" id="UP001652580">
    <property type="component" value="Chromosome 8"/>
</dbReference>
<feature type="compositionally biased region" description="Low complexity" evidence="1">
    <location>
        <begin position="143"/>
        <end position="153"/>
    </location>
</feature>
<evidence type="ECO:0000313" key="3">
    <source>
        <dbReference type="RefSeq" id="XP_057407328.1"/>
    </source>
</evidence>
<feature type="compositionally biased region" description="Basic residues" evidence="1">
    <location>
        <begin position="91"/>
        <end position="107"/>
    </location>
</feature>
<sequence>MAITVAAVGVIIIIITIPNQPAIYSLPPPPGARPASFAWGRGGAGLSRDPGWGDLGIDSRVCSPPSRRASPAELGRRVPRGRRGWREAGRSSRRRIRRRRRRRRRRSAAPGGGSSALSPETGPAGSERRRPGQRRRRREGRAGRCARLAAPGAPTGPHPSAAPRPAAAPEEPVNRPRCSAPSREPPPRRPEPPPRARGRWLPAPRAAELPPPPPARPPQVSRGPARGGRGRARRGGGVAPPWAPLQGPGPAGGRGVPCGAHTCCRGGASEEGPGVRAWGEVSPLPAPLARYCLPPLGPESVVIFWGAEGSYSLHPRCARRGQHFRKRNCSGENKGAAQGSRRRQQPGCRVRVAPQCPGPSRPGRTRALVITVLGRKREARTPDSPSAGT</sequence>
<feature type="region of interest" description="Disordered" evidence="1">
    <location>
        <begin position="327"/>
        <end position="367"/>
    </location>
</feature>
<dbReference type="RefSeq" id="XP_057407328.1">
    <property type="nucleotide sequence ID" value="XM_057551345.1"/>
</dbReference>
<keyword evidence="2" id="KW-1185">Reference proteome</keyword>
<evidence type="ECO:0000256" key="1">
    <source>
        <dbReference type="SAM" id="MobiDB-lite"/>
    </source>
</evidence>
<evidence type="ECO:0000313" key="2">
    <source>
        <dbReference type="Proteomes" id="UP001652580"/>
    </source>
</evidence>
<protein>
    <submittedName>
        <fullName evidence="3">Basic proline-rich protein-like</fullName>
    </submittedName>
</protein>
<accession>A0ABM3TZ04</accession>
<name>A0ABM3TZ04_BALAC</name>
<feature type="compositionally biased region" description="Low complexity" evidence="1">
    <location>
        <begin position="163"/>
        <end position="182"/>
    </location>
</feature>
<feature type="region of interest" description="Disordered" evidence="1">
    <location>
        <begin position="48"/>
        <end position="253"/>
    </location>
</feature>
<organism evidence="2 3">
    <name type="scientific">Balaenoptera acutorostrata</name>
    <name type="common">Common minke whale</name>
    <name type="synonym">Balaena rostrata</name>
    <dbReference type="NCBI Taxonomy" id="9767"/>
    <lineage>
        <taxon>Eukaryota</taxon>
        <taxon>Metazoa</taxon>
        <taxon>Chordata</taxon>
        <taxon>Craniata</taxon>
        <taxon>Vertebrata</taxon>
        <taxon>Euteleostomi</taxon>
        <taxon>Mammalia</taxon>
        <taxon>Eutheria</taxon>
        <taxon>Laurasiatheria</taxon>
        <taxon>Artiodactyla</taxon>
        <taxon>Whippomorpha</taxon>
        <taxon>Cetacea</taxon>
        <taxon>Mysticeti</taxon>
        <taxon>Balaenopteridae</taxon>
        <taxon>Balaenoptera</taxon>
    </lineage>
</organism>
<reference evidence="3" key="1">
    <citation type="submission" date="2025-08" db="UniProtKB">
        <authorList>
            <consortium name="RefSeq"/>
        </authorList>
    </citation>
    <scope>IDENTIFICATION</scope>
</reference>
<dbReference type="GeneID" id="130708696"/>
<gene>
    <name evidence="3" type="primary">LOC130708696</name>
</gene>